<dbReference type="Gene3D" id="2.40.70.10">
    <property type="entry name" value="Acid Proteases"/>
    <property type="match status" value="1"/>
</dbReference>
<name>A0AB40BAI0_DIOCR</name>
<keyword evidence="2" id="KW-0548">Nucleotidyltransferase</keyword>
<dbReference type="InterPro" id="IPR036397">
    <property type="entry name" value="RNaseH_sf"/>
</dbReference>
<dbReference type="Gene3D" id="3.10.10.10">
    <property type="entry name" value="HIV Type 1 Reverse Transcriptase, subunit A, domain 1"/>
    <property type="match status" value="1"/>
</dbReference>
<evidence type="ECO:0000313" key="9">
    <source>
        <dbReference type="RefSeq" id="XP_039123663.1"/>
    </source>
</evidence>
<feature type="domain" description="Integrase catalytic" evidence="7">
    <location>
        <begin position="595"/>
        <end position="755"/>
    </location>
</feature>
<dbReference type="CDD" id="cd00303">
    <property type="entry name" value="retropepsin_like"/>
    <property type="match status" value="1"/>
</dbReference>
<dbReference type="InterPro" id="IPR050951">
    <property type="entry name" value="Retrovirus_Pol_polyprotein"/>
</dbReference>
<keyword evidence="4" id="KW-0378">Hydrolase</keyword>
<evidence type="ECO:0000256" key="1">
    <source>
        <dbReference type="ARBA" id="ARBA00022679"/>
    </source>
</evidence>
<dbReference type="CDD" id="cd01647">
    <property type="entry name" value="RT_LTR"/>
    <property type="match status" value="1"/>
</dbReference>
<dbReference type="PROSITE" id="PS50994">
    <property type="entry name" value="INTEGRASE"/>
    <property type="match status" value="1"/>
</dbReference>
<dbReference type="GeneID" id="120260295"/>
<dbReference type="Gene3D" id="3.30.70.270">
    <property type="match status" value="2"/>
</dbReference>
<dbReference type="GO" id="GO:0003676">
    <property type="term" value="F:nucleic acid binding"/>
    <property type="evidence" value="ECO:0007669"/>
    <property type="project" value="InterPro"/>
</dbReference>
<dbReference type="RefSeq" id="XP_039123663.1">
    <property type="nucleotide sequence ID" value="XM_039267729.1"/>
</dbReference>
<dbReference type="SUPFAM" id="SSF50630">
    <property type="entry name" value="Acid proteases"/>
    <property type="match status" value="1"/>
</dbReference>
<keyword evidence="6" id="KW-0472">Membrane</keyword>
<dbReference type="InterPro" id="IPR001584">
    <property type="entry name" value="Integrase_cat-core"/>
</dbReference>
<keyword evidence="8" id="KW-1185">Reference proteome</keyword>
<evidence type="ECO:0000313" key="8">
    <source>
        <dbReference type="Proteomes" id="UP001515500"/>
    </source>
</evidence>
<keyword evidence="3" id="KW-0540">Nuclease</keyword>
<dbReference type="GO" id="GO:0016779">
    <property type="term" value="F:nucleotidyltransferase activity"/>
    <property type="evidence" value="ECO:0007669"/>
    <property type="project" value="UniProtKB-KW"/>
</dbReference>
<evidence type="ECO:0000256" key="6">
    <source>
        <dbReference type="SAM" id="Phobius"/>
    </source>
</evidence>
<reference evidence="9" key="1">
    <citation type="submission" date="2025-08" db="UniProtKB">
        <authorList>
            <consortium name="RefSeq"/>
        </authorList>
    </citation>
    <scope>IDENTIFICATION</scope>
</reference>
<dbReference type="Pfam" id="PF00078">
    <property type="entry name" value="RVT_1"/>
    <property type="match status" value="1"/>
</dbReference>
<dbReference type="GO" id="GO:0004519">
    <property type="term" value="F:endonuclease activity"/>
    <property type="evidence" value="ECO:0007669"/>
    <property type="project" value="UniProtKB-KW"/>
</dbReference>
<keyword evidence="1" id="KW-0808">Transferase</keyword>
<evidence type="ECO:0000256" key="4">
    <source>
        <dbReference type="ARBA" id="ARBA00022759"/>
    </source>
</evidence>
<keyword evidence="6" id="KW-1133">Transmembrane helix</keyword>
<dbReference type="InterPro" id="IPR012337">
    <property type="entry name" value="RNaseH-like_sf"/>
</dbReference>
<dbReference type="InterPro" id="IPR021109">
    <property type="entry name" value="Peptidase_aspartic_dom_sf"/>
</dbReference>
<evidence type="ECO:0000259" key="7">
    <source>
        <dbReference type="PROSITE" id="PS50994"/>
    </source>
</evidence>
<evidence type="ECO:0000256" key="3">
    <source>
        <dbReference type="ARBA" id="ARBA00022722"/>
    </source>
</evidence>
<dbReference type="Gene3D" id="3.30.420.10">
    <property type="entry name" value="Ribonuclease H-like superfamily/Ribonuclease H"/>
    <property type="match status" value="1"/>
</dbReference>
<dbReference type="PANTHER" id="PTHR37984:SF5">
    <property type="entry name" value="PROTEIN NYNRIN-LIKE"/>
    <property type="match status" value="1"/>
</dbReference>
<dbReference type="Proteomes" id="UP001515500">
    <property type="component" value="Chromosome 5"/>
</dbReference>
<organism evidence="8 9">
    <name type="scientific">Dioscorea cayennensis subsp. rotundata</name>
    <name type="common">White Guinea yam</name>
    <name type="synonym">Dioscorea rotundata</name>
    <dbReference type="NCBI Taxonomy" id="55577"/>
    <lineage>
        <taxon>Eukaryota</taxon>
        <taxon>Viridiplantae</taxon>
        <taxon>Streptophyta</taxon>
        <taxon>Embryophyta</taxon>
        <taxon>Tracheophyta</taxon>
        <taxon>Spermatophyta</taxon>
        <taxon>Magnoliopsida</taxon>
        <taxon>Liliopsida</taxon>
        <taxon>Dioscoreales</taxon>
        <taxon>Dioscoreaceae</taxon>
        <taxon>Dioscorea</taxon>
    </lineage>
</organism>
<proteinExistence type="predicted"/>
<keyword evidence="6" id="KW-0812">Transmembrane</keyword>
<sequence>MQEGTVAEYYDTFTVLANRVEGLSNDAMLDCFLSGLQTELQCEVIPWQPDSITKALSLAKLFEEKHAIGAKGRKIKHGFYPNYLASVKKPVPHLTRESNSINIPAPPVALSKPPVSTSTSIAPPPFRKMSYNEMQLQQEFQSLYLHAMNRRLVSGTLRFTGCINGYSVQILLDGGSDDNFIQPRVAKFLQLPVLPIEAFKVFVGNCSFLQVEGVVENLPLQVQYHIIHLSVFLLLVVGADIIIGTSWLATLGPHIVDYNAMTLQFYLNDEFITLKGDTYFKPHKSSVHQLSRLYSTKSIAVCFTLTRALQLDSITAHSSYQFAVSHTVPSTLQFSADMPVQLQKLLLQYQDVFQIPCGLPPSQNYNHKIPLLPGSTPVKDKPYRYSHSQKLEIELMVALMLQDGIIEHSQSPFSSSVLFIKKKDGAWRFCTDYRALNAITVKDSFPIPTVDEIFDELYGASYFSKLDLRYAYHQILLDQEDKDKTTFQTHHGHFQWLVMPFGLSNAPATFEALMNDVFGPALRKYVLKIEYFGHVVSKHGVKMDTSKVHAILQWDIPTTLKQLRGFLGFSGYYRIFISNYATIARPLTDLLKKDNFSQPFTIETDASGSGIGAVLSQNKHPIEFFSKKMSPRMQAQAVYTREFQLVAETFIHHVAKLHGIPKTIISDRDKAFTSKFWNHLFSRMGTTLSMSTAYHPKTDGQTESLNKCIEHYLRCFVSDNPKSWTELLPWAELSYNTSFHTSIGMKPFKVVYGCDPPGFIAYQQDAMDSPSVIELLTKRDRILQSANAKFA</sequence>
<dbReference type="PANTHER" id="PTHR37984">
    <property type="entry name" value="PROTEIN CBG26694"/>
    <property type="match status" value="1"/>
</dbReference>
<dbReference type="AlphaFoldDB" id="A0AB40BAI0"/>
<dbReference type="InterPro" id="IPR041577">
    <property type="entry name" value="RT_RNaseH_2"/>
</dbReference>
<dbReference type="InterPro" id="IPR000477">
    <property type="entry name" value="RT_dom"/>
</dbReference>
<dbReference type="InterPro" id="IPR043128">
    <property type="entry name" value="Rev_trsase/Diguanyl_cyclase"/>
</dbReference>
<accession>A0AB40BAI0</accession>
<dbReference type="InterPro" id="IPR043502">
    <property type="entry name" value="DNA/RNA_pol_sf"/>
</dbReference>
<evidence type="ECO:0000256" key="2">
    <source>
        <dbReference type="ARBA" id="ARBA00022695"/>
    </source>
</evidence>
<dbReference type="SUPFAM" id="SSF56672">
    <property type="entry name" value="DNA/RNA polymerases"/>
    <property type="match status" value="1"/>
</dbReference>
<dbReference type="SUPFAM" id="SSF53098">
    <property type="entry name" value="Ribonuclease H-like"/>
    <property type="match status" value="1"/>
</dbReference>
<keyword evidence="4" id="KW-0255">Endonuclease</keyword>
<dbReference type="Pfam" id="PF17919">
    <property type="entry name" value="RT_RNaseH_2"/>
    <property type="match status" value="1"/>
</dbReference>
<gene>
    <name evidence="9" type="primary">LOC120260295</name>
</gene>
<keyword evidence="5" id="KW-0511">Multifunctional enzyme</keyword>
<feature type="transmembrane region" description="Helical" evidence="6">
    <location>
        <begin position="226"/>
        <end position="249"/>
    </location>
</feature>
<protein>
    <submittedName>
        <fullName evidence="9">Uncharacterized protein LOC120260295</fullName>
    </submittedName>
</protein>
<dbReference type="GO" id="GO:0015074">
    <property type="term" value="P:DNA integration"/>
    <property type="evidence" value="ECO:0007669"/>
    <property type="project" value="InterPro"/>
</dbReference>
<evidence type="ECO:0000256" key="5">
    <source>
        <dbReference type="ARBA" id="ARBA00023268"/>
    </source>
</evidence>